<keyword evidence="2" id="KW-1185">Reference proteome</keyword>
<dbReference type="Gene3D" id="1.20.910.10">
    <property type="entry name" value="Heme oxygenase-like"/>
    <property type="match status" value="1"/>
</dbReference>
<gene>
    <name evidence="1" type="ORF">FHETE_1592</name>
</gene>
<comment type="caution">
    <text evidence="1">The sequence shown here is derived from an EMBL/GenBank/DDBJ whole genome shotgun (WGS) entry which is preliminary data.</text>
</comment>
<sequence>MSYSLTQQLLVSDEQAYKRATQSEFLRLAGHGKASKELLGRWLANDRLYIHSYCRGLGRLLSFLEYPDTVQQGVEPGATTQLLDWIVAALVNIRREEKFFINTAVDYGINVNLETNADGRVDSSTKLEGLRRWEALYSSVAPNENDVLPWLEAAVIYWGTEKCYLDAWSWAKAQLSEEEDGSKDADGGAVRKEFINNWTCKEFVEFVDELGKIIDDAVAKVVEEKGEDIKKKLFKRVEGKWRDVLEAEEAFWPAA</sequence>
<dbReference type="InterPro" id="IPR053261">
    <property type="entry name" value="Polyketide-peptide_reg"/>
</dbReference>
<dbReference type="InterPro" id="IPR016084">
    <property type="entry name" value="Haem_Oase-like_multi-hlx"/>
</dbReference>
<dbReference type="SUPFAM" id="SSF48613">
    <property type="entry name" value="Heme oxygenase-like"/>
    <property type="match status" value="1"/>
</dbReference>
<reference evidence="1 2" key="1">
    <citation type="submission" date="2020-05" db="EMBL/GenBank/DDBJ databases">
        <title>Identification and distribution of gene clusters putatively required for synthesis of sphingolipid metabolism inhibitors in phylogenetically diverse species of the filamentous fungus Fusarium.</title>
        <authorList>
            <person name="Kim H.-S."/>
            <person name="Busman M."/>
            <person name="Brown D.W."/>
            <person name="Divon H."/>
            <person name="Uhlig S."/>
            <person name="Proctor R.H."/>
        </authorList>
    </citation>
    <scope>NUCLEOTIDE SEQUENCE [LARGE SCALE GENOMIC DNA]</scope>
    <source>
        <strain evidence="1 2">NRRL 20693</strain>
    </source>
</reference>
<proteinExistence type="predicted"/>
<dbReference type="CDD" id="cd19357">
    <property type="entry name" value="TenA_E_At3g16990-like"/>
    <property type="match status" value="1"/>
</dbReference>
<name>A0A8H5TWL1_FUSHE</name>
<dbReference type="PANTHER" id="PTHR41813:SF2">
    <property type="entry name" value="REGULATOR PAB1642, PUTATIVE (AFU_ORTHOLOGUE AFUA_3G11955)-RELATED"/>
    <property type="match status" value="1"/>
</dbReference>
<accession>A0A8H5TWL1</accession>
<organism evidence="1 2">
    <name type="scientific">Fusarium heterosporum</name>
    <dbReference type="NCBI Taxonomy" id="42747"/>
    <lineage>
        <taxon>Eukaryota</taxon>
        <taxon>Fungi</taxon>
        <taxon>Dikarya</taxon>
        <taxon>Ascomycota</taxon>
        <taxon>Pezizomycotina</taxon>
        <taxon>Sordariomycetes</taxon>
        <taxon>Hypocreomycetidae</taxon>
        <taxon>Hypocreales</taxon>
        <taxon>Nectriaceae</taxon>
        <taxon>Fusarium</taxon>
        <taxon>Fusarium heterosporum species complex</taxon>
    </lineage>
</organism>
<dbReference type="AlphaFoldDB" id="A0A8H5TWL1"/>
<dbReference type="OrthoDB" id="37730at2759"/>
<evidence type="ECO:0000313" key="2">
    <source>
        <dbReference type="Proteomes" id="UP000567885"/>
    </source>
</evidence>
<dbReference type="EMBL" id="JAAGWQ010000025">
    <property type="protein sequence ID" value="KAF5677541.1"/>
    <property type="molecule type" value="Genomic_DNA"/>
</dbReference>
<dbReference type="PANTHER" id="PTHR41813">
    <property type="entry name" value="REGULATOR PAB1642, PUTATIVE (AFU_ORTHOLOGUE AFUA_3G11955)-RELATED"/>
    <property type="match status" value="1"/>
</dbReference>
<protein>
    <submittedName>
        <fullName evidence="1">Transcription factor</fullName>
    </submittedName>
</protein>
<dbReference type="Proteomes" id="UP000567885">
    <property type="component" value="Unassembled WGS sequence"/>
</dbReference>
<evidence type="ECO:0000313" key="1">
    <source>
        <dbReference type="EMBL" id="KAF5677541.1"/>
    </source>
</evidence>